<dbReference type="PANTHER" id="PTHR30086:SF16">
    <property type="entry name" value="AMINO ACID EFFLUX PERMEASE RHTB FAMILY"/>
    <property type="match status" value="1"/>
</dbReference>
<protein>
    <submittedName>
        <fullName evidence="7">LysE family translocator</fullName>
    </submittedName>
</protein>
<keyword evidence="8" id="KW-1185">Reference proteome</keyword>
<dbReference type="PANTHER" id="PTHR30086">
    <property type="entry name" value="ARGININE EXPORTER PROTEIN ARGO"/>
    <property type="match status" value="1"/>
</dbReference>
<comment type="subcellular location">
    <subcellularLocation>
        <location evidence="1">Cell membrane</location>
        <topology evidence="1">Multi-pass membrane protein</topology>
    </subcellularLocation>
</comment>
<keyword evidence="2" id="KW-1003">Cell membrane</keyword>
<evidence type="ECO:0000256" key="5">
    <source>
        <dbReference type="ARBA" id="ARBA00023136"/>
    </source>
</evidence>
<evidence type="ECO:0000256" key="3">
    <source>
        <dbReference type="ARBA" id="ARBA00022692"/>
    </source>
</evidence>
<comment type="caution">
    <text evidence="7">The sequence shown here is derived from an EMBL/GenBank/DDBJ whole genome shotgun (WGS) entry which is preliminary data.</text>
</comment>
<feature type="transmembrane region" description="Helical" evidence="6">
    <location>
        <begin position="41"/>
        <end position="63"/>
    </location>
</feature>
<keyword evidence="3 6" id="KW-0812">Transmembrane</keyword>
<reference evidence="7 8" key="1">
    <citation type="submission" date="2019-02" db="EMBL/GenBank/DDBJ databases">
        <title>Marinobacter halodurans sp. nov., a marine bacterium isolated from sea tidal flat.</title>
        <authorList>
            <person name="Yoo Y."/>
            <person name="Lee D.W."/>
            <person name="Kim B.S."/>
            <person name="Kim J.-J."/>
        </authorList>
    </citation>
    <scope>NUCLEOTIDE SEQUENCE [LARGE SCALE GENOMIC DNA]</scope>
    <source>
        <strain evidence="7 8">YJ-S3-2</strain>
    </source>
</reference>
<evidence type="ECO:0000313" key="8">
    <source>
        <dbReference type="Proteomes" id="UP000313645"/>
    </source>
</evidence>
<accession>A0ABY1ZGQ3</accession>
<dbReference type="Pfam" id="PF01810">
    <property type="entry name" value="LysE"/>
    <property type="match status" value="1"/>
</dbReference>
<organism evidence="7 8">
    <name type="scientific">Marinobacter halodurans</name>
    <dbReference type="NCBI Taxonomy" id="2528979"/>
    <lineage>
        <taxon>Bacteria</taxon>
        <taxon>Pseudomonadati</taxon>
        <taxon>Pseudomonadota</taxon>
        <taxon>Gammaproteobacteria</taxon>
        <taxon>Pseudomonadales</taxon>
        <taxon>Marinobacteraceae</taxon>
        <taxon>Marinobacter</taxon>
    </lineage>
</organism>
<evidence type="ECO:0000256" key="2">
    <source>
        <dbReference type="ARBA" id="ARBA00022475"/>
    </source>
</evidence>
<name>A0ABY1ZGQ3_9GAMM</name>
<keyword evidence="5 6" id="KW-0472">Membrane</keyword>
<evidence type="ECO:0000256" key="1">
    <source>
        <dbReference type="ARBA" id="ARBA00004651"/>
    </source>
</evidence>
<gene>
    <name evidence="7" type="ORF">EZI54_20845</name>
</gene>
<evidence type="ECO:0000256" key="6">
    <source>
        <dbReference type="SAM" id="Phobius"/>
    </source>
</evidence>
<sequence length="205" mass="21797">MTLATWLTVVTICVLGAMSPGPSLAVVLKQTLAGGRRNGVAAALLHGLGVGLYALLSIIGLAAVIKASPVAFGLLQWGGALYLAWLGVKGLTSRRRENGALPEVPTTSSAARDGFLVVFLNPKIAVFFIALFSQVVGVDTSFVAKLGYAATAMVIDGGWYLIVAWLFSNPRWLSRLQRHTVWFERLFGAILVGLAGRLVLGILRH</sequence>
<feature type="transmembrane region" description="Helical" evidence="6">
    <location>
        <begin position="70"/>
        <end position="88"/>
    </location>
</feature>
<feature type="transmembrane region" description="Helical" evidence="6">
    <location>
        <begin position="186"/>
        <end position="203"/>
    </location>
</feature>
<feature type="transmembrane region" description="Helical" evidence="6">
    <location>
        <begin position="148"/>
        <end position="166"/>
    </location>
</feature>
<dbReference type="InterPro" id="IPR001123">
    <property type="entry name" value="LeuE-type"/>
</dbReference>
<dbReference type="PIRSF" id="PIRSF006324">
    <property type="entry name" value="LeuE"/>
    <property type="match status" value="1"/>
</dbReference>
<dbReference type="RefSeq" id="WP_131483828.1">
    <property type="nucleotide sequence ID" value="NZ_SJDL01000046.1"/>
</dbReference>
<dbReference type="EMBL" id="SJDL01000046">
    <property type="protein sequence ID" value="TBW48740.1"/>
    <property type="molecule type" value="Genomic_DNA"/>
</dbReference>
<evidence type="ECO:0000313" key="7">
    <source>
        <dbReference type="EMBL" id="TBW48740.1"/>
    </source>
</evidence>
<evidence type="ECO:0000256" key="4">
    <source>
        <dbReference type="ARBA" id="ARBA00022989"/>
    </source>
</evidence>
<dbReference type="Proteomes" id="UP000313645">
    <property type="component" value="Unassembled WGS sequence"/>
</dbReference>
<proteinExistence type="predicted"/>
<feature type="transmembrane region" description="Helical" evidence="6">
    <location>
        <begin position="115"/>
        <end position="136"/>
    </location>
</feature>
<keyword evidence="4 6" id="KW-1133">Transmembrane helix</keyword>